<keyword evidence="2" id="KW-1185">Reference proteome</keyword>
<proteinExistence type="predicted"/>
<accession>A0ACB7ILK2</accession>
<dbReference type="Proteomes" id="UP000824881">
    <property type="component" value="Unassembled WGS sequence"/>
</dbReference>
<gene>
    <name evidence="1" type="ORF">CCMSSC00406_0001321</name>
</gene>
<comment type="caution">
    <text evidence="1">The sequence shown here is derived from an EMBL/GenBank/DDBJ whole genome shotgun (WGS) entry which is preliminary data.</text>
</comment>
<sequence>MEYETYSRPSSTQKYSSEYFSTLTFAQAANLDYPPILPLNSIPSWVWHTDVPGSASANLVLPSDIVPHLADLQPILKKMPEAFNLGSRSVILKIVANGEEKHVHYHFAKINLFRLINNNEIAVNSAQKLVRELSTSLPAASLVHLQQQRVSAPIHGFFGSAFPLWKLGCLLDENWLEEDVLNAIAEMTYFCEAARSPVPTRIPSILYLPTSFFNDTKQLFTLPTGRAYSAELLNLRCRLEQTAVSAIGFIVWHTDHFAAYYSAGAGQLYHGDSLSLPPHTELLEMLKWVFDGLWTEFEAPGEIIQGAVGQQGSGNGGDGSCGVAAHNFIESSIDPTIPRWQGQYSANFRMRMLLDLVIYHEIATVAAEASLQNWWFPCIELVGYQEISGFTGYQDFNMYAPTPSHPIYAFLARERPTLSIFIPSLPLVDGLDTAQITHGTAMSPLPSPFGQKMQVKLERSPSLEILTDFQPVTPTFRGVKREPSVEIISPTSSHTRNLKARFRSPSITIISPPKPTKKQRKMKQELDDIKPSALTWKQEIDLASRDISVALGVIRTGATFDSLEHAQQAILQAEASLGHIWRVGQSKQDTSGKKRKVTLRCRRYQLPSQNHLLNIDPSDHRTGNSIRTNCSAHVNINRVGKTSVWHITTVDLQHNHGREIPEGGHIRRPATNDQKELITQLAVGPIRYNRSQVMNICNTQFTDNILEPRQISSLMTTARKQAKDEIVGHGGDMAAILAALEEKAELEGYRYKIKLDENQKVTGLWWQSGIMNGLLVRYSDILINDNTANRNDCGYALGIGIIIDNFGKSRNIWYAIMEEENIDHHSWILRCHLEAATKPPEVFASDRDHALITAVANIMPLTFHLYCLHHLNGNVSQAIRSTIGSEWTRFNNMFWSAYRAVSPEEFDRLWNTMIEEFPSAASYLQRELYPCREHWAHAWISSRFAAGIRTNGRCEVENRVNKSFLGPKVSLKQLFDYLNQRSGGQTVDDMVRVRESSRRQHENPIERIFPGPLQQLRLHVGPFALHTIYKEMGASVYYQIKTLLLPDGSEYAVHVSREVGFDWDDHEEMSALNTFQNDNTYISTQFLLRLITGRGYCVKYLFRIQRIATNATHILAVLTDGMVRRRWYQDPSIDISTIPTLTLDHAANGLRVEPTALVSTSIPHPLLSNPLESVSMELATAQTRPTDTINARTAFHEVQAALRPLLNEVQTQEQLDAVLENVREIRHELRDGMTVHGPTPLNPKGRPRTQRITAMDRSRPVRPVTLTGSEITHVATLAVNALRGLDIRCILVGGAACSAFGSSRVARNVDIVVLSTDVGREEIKQRMAARDSSFFLASPENPHAAYKVLWYDIPPTAVPRSRHLPPIIRPCRVNILAPGVMNIPDVPQGCAAEIRGLPLMPLIPLLMLRLQDWTEHRKLGVGSRRSFQQGNDDFLTIGDLLDIGVRRGYTLDACRAWLPVSLLETAEEQIPTYNNYHPMKAGHWQRLGFSAASAQGWLPNGVFSAAQTSQMFESLAKMNI</sequence>
<reference evidence="1 2" key="1">
    <citation type="journal article" date="2021" name="Appl. Environ. Microbiol.">
        <title>Genetic linkage and physical mapping for an oyster mushroom Pleurotus cornucopiae and QTL analysis for the trait cap color.</title>
        <authorList>
            <person name="Zhang Y."/>
            <person name="Gao W."/>
            <person name="Sonnenberg A."/>
            <person name="Chen Q."/>
            <person name="Zhang J."/>
            <person name="Huang C."/>
        </authorList>
    </citation>
    <scope>NUCLEOTIDE SEQUENCE [LARGE SCALE GENOMIC DNA]</scope>
    <source>
        <strain evidence="1">CCMSSC00406</strain>
    </source>
</reference>
<dbReference type="EMBL" id="WQMT02000009">
    <property type="protein sequence ID" value="KAG9218565.1"/>
    <property type="molecule type" value="Genomic_DNA"/>
</dbReference>
<evidence type="ECO:0000313" key="1">
    <source>
        <dbReference type="EMBL" id="KAG9218565.1"/>
    </source>
</evidence>
<organism evidence="1 2">
    <name type="scientific">Pleurotus cornucopiae</name>
    <name type="common">Cornucopia mushroom</name>
    <dbReference type="NCBI Taxonomy" id="5321"/>
    <lineage>
        <taxon>Eukaryota</taxon>
        <taxon>Fungi</taxon>
        <taxon>Dikarya</taxon>
        <taxon>Basidiomycota</taxon>
        <taxon>Agaricomycotina</taxon>
        <taxon>Agaricomycetes</taxon>
        <taxon>Agaricomycetidae</taxon>
        <taxon>Agaricales</taxon>
        <taxon>Pleurotineae</taxon>
        <taxon>Pleurotaceae</taxon>
        <taxon>Pleurotus</taxon>
    </lineage>
</organism>
<protein>
    <submittedName>
        <fullName evidence="1">Uncharacterized protein</fullName>
    </submittedName>
</protein>
<name>A0ACB7ILK2_PLECO</name>
<evidence type="ECO:0000313" key="2">
    <source>
        <dbReference type="Proteomes" id="UP000824881"/>
    </source>
</evidence>